<evidence type="ECO:0000259" key="17">
    <source>
        <dbReference type="PROSITE" id="PS51720"/>
    </source>
</evidence>
<feature type="transmembrane region" description="Helical" evidence="16">
    <location>
        <begin position="197"/>
        <end position="215"/>
    </location>
</feature>
<dbReference type="Gene3D" id="3.40.50.300">
    <property type="entry name" value="P-loop containing nucleotide triphosphate hydrolases"/>
    <property type="match status" value="1"/>
</dbReference>
<dbReference type="CDD" id="cd01852">
    <property type="entry name" value="AIG1"/>
    <property type="match status" value="1"/>
</dbReference>
<dbReference type="Pfam" id="PF04548">
    <property type="entry name" value="AIG1"/>
    <property type="match status" value="1"/>
</dbReference>
<evidence type="ECO:0000313" key="19">
    <source>
        <dbReference type="Proteomes" id="UP000694700"/>
    </source>
</evidence>
<evidence type="ECO:0000256" key="7">
    <source>
        <dbReference type="ARBA" id="ARBA00022737"/>
    </source>
</evidence>
<keyword evidence="11" id="KW-0496">Mitochondrion</keyword>
<reference evidence="18" key="1">
    <citation type="submission" date="2025-08" db="UniProtKB">
        <authorList>
            <consortium name="Ensembl"/>
        </authorList>
    </citation>
    <scope>IDENTIFICATION</scope>
</reference>
<keyword evidence="12" id="KW-0342">GTP-binding</keyword>
<feature type="domain" description="AIG1-type G" evidence="17">
    <location>
        <begin position="5"/>
        <end position="198"/>
    </location>
</feature>
<dbReference type="PROSITE" id="PS51720">
    <property type="entry name" value="G_AIG1"/>
    <property type="match status" value="1"/>
</dbReference>
<dbReference type="PANTHER" id="PTHR10903:SF186">
    <property type="entry name" value="GTPASE IMAP FAMILY MEMBER 4-LIKE-RELATED"/>
    <property type="match status" value="1"/>
</dbReference>
<keyword evidence="6" id="KW-0963">Cytoplasm</keyword>
<dbReference type="InterPro" id="IPR006703">
    <property type="entry name" value="G_AIG1"/>
</dbReference>
<protein>
    <recommendedName>
        <fullName evidence="14">GTPase IMAP family member 8</fullName>
    </recommendedName>
    <alternativeName>
        <fullName evidence="15">Immune-associated nucleotide-binding protein 9</fullName>
    </alternativeName>
</protein>
<accession>A0A8C1VZP6</accession>
<proteinExistence type="inferred from homology"/>
<dbReference type="SUPFAM" id="SSF52540">
    <property type="entry name" value="P-loop containing nucleoside triphosphate hydrolases"/>
    <property type="match status" value="1"/>
</dbReference>
<evidence type="ECO:0000256" key="1">
    <source>
        <dbReference type="ARBA" id="ARBA00004173"/>
    </source>
</evidence>
<evidence type="ECO:0000256" key="6">
    <source>
        <dbReference type="ARBA" id="ARBA00022490"/>
    </source>
</evidence>
<keyword evidence="16" id="KW-0472">Membrane</keyword>
<evidence type="ECO:0000256" key="8">
    <source>
        <dbReference type="ARBA" id="ARBA00022741"/>
    </source>
</evidence>
<evidence type="ECO:0000256" key="9">
    <source>
        <dbReference type="ARBA" id="ARBA00022824"/>
    </source>
</evidence>
<evidence type="ECO:0000256" key="13">
    <source>
        <dbReference type="ARBA" id="ARBA00056809"/>
    </source>
</evidence>
<dbReference type="GO" id="GO:0005794">
    <property type="term" value="C:Golgi apparatus"/>
    <property type="evidence" value="ECO:0007669"/>
    <property type="project" value="UniProtKB-SubCell"/>
</dbReference>
<evidence type="ECO:0000256" key="4">
    <source>
        <dbReference type="ARBA" id="ARBA00004555"/>
    </source>
</evidence>
<dbReference type="FunFam" id="3.40.50.300:FF:000536">
    <property type="entry name" value="GTPase IMAP family member 8"/>
    <property type="match status" value="1"/>
</dbReference>
<evidence type="ECO:0000256" key="3">
    <source>
        <dbReference type="ARBA" id="ARBA00004514"/>
    </source>
</evidence>
<sequence>MEKNTEGFNLVLLGKTGAGKSAAGNTILGRQFRSVRKMRSVTRECSEAHSTVSGRSVSVVDTPGFFDTDMKPEELLMEIARSVYISSPGPHAFLIVLRVDERFTEVEKQIPQMIEMLFGEEVLKYSIILFTHGDDLEGEPIEEVIKESDDLKDLVDRCGGRYHVFSNRKMNNREQVNNLLQEIDTMIDYSENENENHFWLCIFFFFSFFLSFFFFTNKYFTINKFIFVNHR</sequence>
<dbReference type="GO" id="GO:0005783">
    <property type="term" value="C:endoplasmic reticulum"/>
    <property type="evidence" value="ECO:0007669"/>
    <property type="project" value="UniProtKB-SubCell"/>
</dbReference>
<keyword evidence="8" id="KW-0547">Nucleotide-binding</keyword>
<evidence type="ECO:0000256" key="2">
    <source>
        <dbReference type="ARBA" id="ARBA00004240"/>
    </source>
</evidence>
<dbReference type="PANTHER" id="PTHR10903">
    <property type="entry name" value="GTPASE, IMAP FAMILY MEMBER-RELATED"/>
    <property type="match status" value="1"/>
</dbReference>
<dbReference type="GO" id="GO:0005739">
    <property type="term" value="C:mitochondrion"/>
    <property type="evidence" value="ECO:0007669"/>
    <property type="project" value="UniProtKB-SubCell"/>
</dbReference>
<dbReference type="GO" id="GO:0005829">
    <property type="term" value="C:cytosol"/>
    <property type="evidence" value="ECO:0007669"/>
    <property type="project" value="UniProtKB-SubCell"/>
</dbReference>
<dbReference type="InterPro" id="IPR045058">
    <property type="entry name" value="GIMA/IAN/Toc"/>
</dbReference>
<evidence type="ECO:0000313" key="18">
    <source>
        <dbReference type="Ensembl" id="ENSCCRP00015059539.1"/>
    </source>
</evidence>
<comment type="function">
    <text evidence="13">Exerts an anti-apoptotic effect in the immune system and is involved in responses to infections.</text>
</comment>
<comment type="subcellular location">
    <subcellularLocation>
        <location evidence="3">Cytoplasm</location>
        <location evidence="3">Cytosol</location>
    </subcellularLocation>
    <subcellularLocation>
        <location evidence="2">Endoplasmic reticulum</location>
    </subcellularLocation>
    <subcellularLocation>
        <location evidence="4">Golgi apparatus</location>
    </subcellularLocation>
    <subcellularLocation>
        <location evidence="1">Mitochondrion</location>
    </subcellularLocation>
</comment>
<evidence type="ECO:0000256" key="5">
    <source>
        <dbReference type="ARBA" id="ARBA00008535"/>
    </source>
</evidence>
<evidence type="ECO:0000256" key="11">
    <source>
        <dbReference type="ARBA" id="ARBA00023128"/>
    </source>
</evidence>
<evidence type="ECO:0000256" key="14">
    <source>
        <dbReference type="ARBA" id="ARBA00073539"/>
    </source>
</evidence>
<name>A0A8C1VZP6_CYPCA</name>
<organism evidence="18 19">
    <name type="scientific">Cyprinus carpio</name>
    <name type="common">Common carp</name>
    <dbReference type="NCBI Taxonomy" id="7962"/>
    <lineage>
        <taxon>Eukaryota</taxon>
        <taxon>Metazoa</taxon>
        <taxon>Chordata</taxon>
        <taxon>Craniata</taxon>
        <taxon>Vertebrata</taxon>
        <taxon>Euteleostomi</taxon>
        <taxon>Actinopterygii</taxon>
        <taxon>Neopterygii</taxon>
        <taxon>Teleostei</taxon>
        <taxon>Ostariophysi</taxon>
        <taxon>Cypriniformes</taxon>
        <taxon>Cyprinidae</taxon>
        <taxon>Cyprininae</taxon>
        <taxon>Cyprinus</taxon>
    </lineage>
</organism>
<comment type="similarity">
    <text evidence="5">Belongs to the TRAFAC class TrmE-Era-EngA-EngB-Septin-like GTPase superfamily. AIG1/Toc34/Toc159-like paraseptin GTPase family. IAN subfamily.</text>
</comment>
<keyword evidence="10" id="KW-0333">Golgi apparatus</keyword>
<keyword evidence="16" id="KW-0812">Transmembrane</keyword>
<dbReference type="Ensembl" id="ENSCCRT00015061490.1">
    <property type="protein sequence ID" value="ENSCCRP00015059539.1"/>
    <property type="gene ID" value="ENSCCRG00015024386.1"/>
</dbReference>
<dbReference type="AlphaFoldDB" id="A0A8C1VZP6"/>
<evidence type="ECO:0000256" key="15">
    <source>
        <dbReference type="ARBA" id="ARBA00077278"/>
    </source>
</evidence>
<evidence type="ECO:0000256" key="10">
    <source>
        <dbReference type="ARBA" id="ARBA00023034"/>
    </source>
</evidence>
<keyword evidence="7" id="KW-0677">Repeat</keyword>
<evidence type="ECO:0000256" key="16">
    <source>
        <dbReference type="SAM" id="Phobius"/>
    </source>
</evidence>
<dbReference type="InterPro" id="IPR027417">
    <property type="entry name" value="P-loop_NTPase"/>
</dbReference>
<dbReference type="GO" id="GO:0005525">
    <property type="term" value="F:GTP binding"/>
    <property type="evidence" value="ECO:0007669"/>
    <property type="project" value="UniProtKB-KW"/>
</dbReference>
<evidence type="ECO:0000256" key="12">
    <source>
        <dbReference type="ARBA" id="ARBA00023134"/>
    </source>
</evidence>
<keyword evidence="9" id="KW-0256">Endoplasmic reticulum</keyword>
<dbReference type="Proteomes" id="UP000694700">
    <property type="component" value="Unplaced"/>
</dbReference>
<keyword evidence="16" id="KW-1133">Transmembrane helix</keyword>